<accession>A0A9Q3GIZ9</accession>
<sequence length="361" mass="40879">MVPKISRDDKRPDKPVLKCHKCGSNSHLANTCTKKTKINEVLIIEESQYTEEKEESDQDSAVSEETPVEDYSIENITAFFEATEVHTHLTQYSEDCYSLINIQDSRMDKTKPARGKGYTAGESCIKSVLIYNFEAKVNLDTGAFCTCIGKDYPQIILPEWKNYLLPIEGVKFSSASNNMYSLGILDTTIVFPHPAGSVIMKTEIVVMNNCTIKGHEVDITINIYRLHPPVLRRPAYPAGPRAREALEKHIQHLIQLGVLRKEGHNEEVEVTIPVIIAWLNDKSTMVGDFSALNTYTVPDRYPIPIIQETSTQLSKAKYVTSMDALKGFHQYVLMPKTKKLLRIITHCGIYEYLRMTFGIKN</sequence>
<proteinExistence type="predicted"/>
<dbReference type="AlphaFoldDB" id="A0A9Q3GIZ9"/>
<dbReference type="Gene3D" id="3.30.70.270">
    <property type="match status" value="1"/>
</dbReference>
<dbReference type="Proteomes" id="UP000765509">
    <property type="component" value="Unassembled WGS sequence"/>
</dbReference>
<evidence type="ECO:0008006" key="4">
    <source>
        <dbReference type="Google" id="ProtNLM"/>
    </source>
</evidence>
<dbReference type="InterPro" id="IPR050951">
    <property type="entry name" value="Retrovirus_Pol_polyprotein"/>
</dbReference>
<gene>
    <name evidence="2" type="ORF">O181_008953</name>
</gene>
<protein>
    <recommendedName>
        <fullName evidence="4">CCHC-type domain-containing protein</fullName>
    </recommendedName>
</protein>
<dbReference type="PANTHER" id="PTHR37984:SF5">
    <property type="entry name" value="PROTEIN NYNRIN-LIKE"/>
    <property type="match status" value="1"/>
</dbReference>
<reference evidence="2" key="1">
    <citation type="submission" date="2021-03" db="EMBL/GenBank/DDBJ databases">
        <title>Draft genome sequence of rust myrtle Austropuccinia psidii MF-1, a brazilian biotype.</title>
        <authorList>
            <person name="Quecine M.C."/>
            <person name="Pachon D.M.R."/>
            <person name="Bonatelli M.L."/>
            <person name="Correr F.H."/>
            <person name="Franceschini L.M."/>
            <person name="Leite T.F."/>
            <person name="Margarido G.R.A."/>
            <person name="Almeida C.A."/>
            <person name="Ferrarezi J.A."/>
            <person name="Labate C.A."/>
        </authorList>
    </citation>
    <scope>NUCLEOTIDE SEQUENCE</scope>
    <source>
        <strain evidence="2">MF-1</strain>
    </source>
</reference>
<feature type="compositionally biased region" description="Acidic residues" evidence="1">
    <location>
        <begin position="48"/>
        <end position="58"/>
    </location>
</feature>
<comment type="caution">
    <text evidence="2">The sequence shown here is derived from an EMBL/GenBank/DDBJ whole genome shotgun (WGS) entry which is preliminary data.</text>
</comment>
<organism evidence="2 3">
    <name type="scientific">Austropuccinia psidii MF-1</name>
    <dbReference type="NCBI Taxonomy" id="1389203"/>
    <lineage>
        <taxon>Eukaryota</taxon>
        <taxon>Fungi</taxon>
        <taxon>Dikarya</taxon>
        <taxon>Basidiomycota</taxon>
        <taxon>Pucciniomycotina</taxon>
        <taxon>Pucciniomycetes</taxon>
        <taxon>Pucciniales</taxon>
        <taxon>Sphaerophragmiaceae</taxon>
        <taxon>Austropuccinia</taxon>
    </lineage>
</organism>
<keyword evidence="3" id="KW-1185">Reference proteome</keyword>
<evidence type="ECO:0000313" key="2">
    <source>
        <dbReference type="EMBL" id="MBW0469238.1"/>
    </source>
</evidence>
<dbReference type="Gene3D" id="3.10.10.10">
    <property type="entry name" value="HIV Type 1 Reverse Transcriptase, subunit A, domain 1"/>
    <property type="match status" value="1"/>
</dbReference>
<dbReference type="InterPro" id="IPR043502">
    <property type="entry name" value="DNA/RNA_pol_sf"/>
</dbReference>
<dbReference type="PANTHER" id="PTHR37984">
    <property type="entry name" value="PROTEIN CBG26694"/>
    <property type="match status" value="1"/>
</dbReference>
<name>A0A9Q3GIZ9_9BASI</name>
<evidence type="ECO:0000313" key="3">
    <source>
        <dbReference type="Proteomes" id="UP000765509"/>
    </source>
</evidence>
<evidence type="ECO:0000256" key="1">
    <source>
        <dbReference type="SAM" id="MobiDB-lite"/>
    </source>
</evidence>
<dbReference type="EMBL" id="AVOT02002124">
    <property type="protein sequence ID" value="MBW0469238.1"/>
    <property type="molecule type" value="Genomic_DNA"/>
</dbReference>
<feature type="region of interest" description="Disordered" evidence="1">
    <location>
        <begin position="46"/>
        <end position="66"/>
    </location>
</feature>
<dbReference type="SUPFAM" id="SSF56672">
    <property type="entry name" value="DNA/RNA polymerases"/>
    <property type="match status" value="1"/>
</dbReference>
<dbReference type="InterPro" id="IPR043128">
    <property type="entry name" value="Rev_trsase/Diguanyl_cyclase"/>
</dbReference>